<accession>A0A1Z4JGD4</accession>
<evidence type="ECO:0000256" key="1">
    <source>
        <dbReference type="SAM" id="MobiDB-lite"/>
    </source>
</evidence>
<gene>
    <name evidence="4" type="ORF">NIES2135_26400</name>
</gene>
<dbReference type="EMBL" id="AP018203">
    <property type="protein sequence ID" value="BAY55816.1"/>
    <property type="molecule type" value="Genomic_DNA"/>
</dbReference>
<keyword evidence="5" id="KW-1185">Reference proteome</keyword>
<evidence type="ECO:0000313" key="4">
    <source>
        <dbReference type="EMBL" id="BAY55816.1"/>
    </source>
</evidence>
<feature type="domain" description="Inorganic pyrophosphatase" evidence="3">
    <location>
        <begin position="507"/>
        <end position="594"/>
    </location>
</feature>
<feature type="domain" description="Anti-CBASS protein Acb1-like N-terminal" evidence="2">
    <location>
        <begin position="55"/>
        <end position="409"/>
    </location>
</feature>
<reference evidence="4 5" key="1">
    <citation type="submission" date="2017-06" db="EMBL/GenBank/DDBJ databases">
        <title>Genome sequencing of cyanobaciteial culture collection at National Institute for Environmental Studies (NIES).</title>
        <authorList>
            <person name="Hirose Y."/>
            <person name="Shimura Y."/>
            <person name="Fujisawa T."/>
            <person name="Nakamura Y."/>
            <person name="Kawachi M."/>
        </authorList>
    </citation>
    <scope>NUCLEOTIDE SEQUENCE [LARGE SCALE GENOMIC DNA]</scope>
    <source>
        <strain evidence="4 5">NIES-2135</strain>
    </source>
</reference>
<dbReference type="Pfam" id="PF18823">
    <property type="entry name" value="InPase"/>
    <property type="match status" value="1"/>
</dbReference>
<feature type="region of interest" description="Disordered" evidence="1">
    <location>
        <begin position="449"/>
        <end position="473"/>
    </location>
</feature>
<evidence type="ECO:0000259" key="2">
    <source>
        <dbReference type="Pfam" id="PF06381"/>
    </source>
</evidence>
<protein>
    <submittedName>
        <fullName evidence="4">Uncharacterized protein</fullName>
    </submittedName>
</protein>
<dbReference type="Proteomes" id="UP000217895">
    <property type="component" value="Chromosome"/>
</dbReference>
<organism evidence="4 5">
    <name type="scientific">Leptolyngbya boryana NIES-2135</name>
    <dbReference type="NCBI Taxonomy" id="1973484"/>
    <lineage>
        <taxon>Bacteria</taxon>
        <taxon>Bacillati</taxon>
        <taxon>Cyanobacteriota</taxon>
        <taxon>Cyanophyceae</taxon>
        <taxon>Leptolyngbyales</taxon>
        <taxon>Leptolyngbyaceae</taxon>
        <taxon>Leptolyngbya group</taxon>
        <taxon>Leptolyngbya</taxon>
    </lineage>
</organism>
<feature type="compositionally biased region" description="Low complexity" evidence="1">
    <location>
        <begin position="455"/>
        <end position="464"/>
    </location>
</feature>
<name>A0A1Z4JGD4_LEPBY</name>
<dbReference type="InterPro" id="IPR024459">
    <property type="entry name" value="Acb1-like_N"/>
</dbReference>
<dbReference type="InterPro" id="IPR041595">
    <property type="entry name" value="Inorganic_Pase"/>
</dbReference>
<evidence type="ECO:0000259" key="3">
    <source>
        <dbReference type="Pfam" id="PF18823"/>
    </source>
</evidence>
<dbReference type="AlphaFoldDB" id="A0A1Z4JGD4"/>
<evidence type="ECO:0000313" key="5">
    <source>
        <dbReference type="Proteomes" id="UP000217895"/>
    </source>
</evidence>
<sequence>MSEETAIELWHNDGALMNAFGSLIGNRSTGLGQHGRDKYLDNAISSFVATLDRTEIHSLYRQNKICEKVVNLLPVAATSKNWLEITLGKGRKTIPSKLIKLSEELNFRDHVRESAIAGRLDGDGFIILGIDDGQAPDQPVNEARIRQISWIQSVDRYCLTPLTNSGMPGNPDYYQLSLPHNIMREGLSYGRIHRTRVLRFSGKRLYGRLIEENGHYNDSVLLAFYASFMRYLLALEYSVRMVQDYDTFIYKLKGLGQLILQGKEEDILKRFRAILLSKSALGGIAMDGDGEDGSYVGRNFSGLDSLIDRLKDDTAAAADMPPTKLWGSSQKTALSNSAEGDKFAWADAVEDYQSENLDEPVTEFFRLLMLAQNSPTGGRVPDDWAVKYKSVLRLNLKEQVELRGKQTKEVDLPSIAAGTLSQEEVRQGAWGGSEYSIERVLLSNELPVTPREKQQQQAKQSQPAEPNPQQKQDALRIDDATPAKRIIDFQGFKLGLQYLPFDQRHGRLLPVAYGHVRGTKGADGMAVDCYVGSNLLSEKVYAIAQHINGQFDEEKLMLGFDSSEQAEQIYKQVMPPEFFGGIREMKVSEIAQYRKDAAEVFQVEGEVLSDREFEELANVDRSDINAALNEWRSNAPEKFSTLLDGEMK</sequence>
<proteinExistence type="predicted"/>
<dbReference type="Pfam" id="PF06381">
    <property type="entry name" value="Phage_portal_3"/>
    <property type="match status" value="1"/>
</dbReference>